<accession>A0A0N4WGQ8</accession>
<gene>
    <name evidence="1" type="ORF">HPLM_LOCUS10008</name>
</gene>
<dbReference type="EMBL" id="UZAF01017193">
    <property type="protein sequence ID" value="VDO38967.1"/>
    <property type="molecule type" value="Genomic_DNA"/>
</dbReference>
<reference evidence="3" key="1">
    <citation type="submission" date="2017-02" db="UniProtKB">
        <authorList>
            <consortium name="WormBaseParasite"/>
        </authorList>
    </citation>
    <scope>IDENTIFICATION</scope>
</reference>
<evidence type="ECO:0000313" key="3">
    <source>
        <dbReference type="WBParaSite" id="HPLM_0001001601-mRNA-1"/>
    </source>
</evidence>
<name>A0A0N4WGQ8_HAEPC</name>
<dbReference type="AlphaFoldDB" id="A0A0N4WGQ8"/>
<dbReference type="Proteomes" id="UP000268014">
    <property type="component" value="Unassembled WGS sequence"/>
</dbReference>
<protein>
    <submittedName>
        <fullName evidence="3">DUF2958 domain-containing protein</fullName>
    </submittedName>
</protein>
<sequence length="85" mass="9563">MLPIVISQTAMNDSRDRSDSPLLRRAIEEKEMQSLHKETPSTGIEGLAFEETLTREGYLVAVAIQDEMHTTVNFPNADLKSVFQI</sequence>
<keyword evidence="2" id="KW-1185">Reference proteome</keyword>
<evidence type="ECO:0000313" key="1">
    <source>
        <dbReference type="EMBL" id="VDO38967.1"/>
    </source>
</evidence>
<proteinExistence type="predicted"/>
<reference evidence="1 2" key="2">
    <citation type="submission" date="2018-11" db="EMBL/GenBank/DDBJ databases">
        <authorList>
            <consortium name="Pathogen Informatics"/>
        </authorList>
    </citation>
    <scope>NUCLEOTIDE SEQUENCE [LARGE SCALE GENOMIC DNA]</scope>
    <source>
        <strain evidence="1 2">MHpl1</strain>
    </source>
</reference>
<dbReference type="WBParaSite" id="HPLM_0001001601-mRNA-1">
    <property type="protein sequence ID" value="HPLM_0001001601-mRNA-1"/>
    <property type="gene ID" value="HPLM_0001001601"/>
</dbReference>
<organism evidence="3">
    <name type="scientific">Haemonchus placei</name>
    <name type="common">Barber's pole worm</name>
    <dbReference type="NCBI Taxonomy" id="6290"/>
    <lineage>
        <taxon>Eukaryota</taxon>
        <taxon>Metazoa</taxon>
        <taxon>Ecdysozoa</taxon>
        <taxon>Nematoda</taxon>
        <taxon>Chromadorea</taxon>
        <taxon>Rhabditida</taxon>
        <taxon>Rhabditina</taxon>
        <taxon>Rhabditomorpha</taxon>
        <taxon>Strongyloidea</taxon>
        <taxon>Trichostrongylidae</taxon>
        <taxon>Haemonchus</taxon>
    </lineage>
</organism>
<evidence type="ECO:0000313" key="2">
    <source>
        <dbReference type="Proteomes" id="UP000268014"/>
    </source>
</evidence>